<proteinExistence type="predicted"/>
<accession>A0A495XW77</accession>
<evidence type="ECO:0000313" key="3">
    <source>
        <dbReference type="Proteomes" id="UP000278440"/>
    </source>
</evidence>
<name>A0A495XW77_9MICO</name>
<gene>
    <name evidence="2" type="ORF">DFJ68_0487</name>
</gene>
<comment type="caution">
    <text evidence="2">The sequence shown here is derived from an EMBL/GenBank/DDBJ whole genome shotgun (WGS) entry which is preliminary data.</text>
</comment>
<dbReference type="PANTHER" id="PTHR38441">
    <property type="entry name" value="INTEGRAL MEMBRANE PROTEIN-RELATED"/>
    <property type="match status" value="1"/>
</dbReference>
<dbReference type="AlphaFoldDB" id="A0A495XW77"/>
<keyword evidence="1" id="KW-0472">Membrane</keyword>
<sequence>MPRVPPWAFTFLHNDGAGHRARIADGGDPVSNVAPDAPDDPNVVMQNSDEFAELRTRFRKFVFPMTAGFLAWYFLYVFLAVFAKGFMGTRVVGNVTWGLILGLLQFVTTFAITMIYVRWAGREFDPRAEKLARRIGGRQ</sequence>
<keyword evidence="1" id="KW-0812">Transmembrane</keyword>
<dbReference type="PANTHER" id="PTHR38441:SF1">
    <property type="entry name" value="MEMBRANE PROTEIN"/>
    <property type="match status" value="1"/>
</dbReference>
<protein>
    <submittedName>
        <fullName evidence="2">Uncharacterized membrane protein (DUF485 family)</fullName>
    </submittedName>
</protein>
<feature type="transmembrane region" description="Helical" evidence="1">
    <location>
        <begin position="61"/>
        <end position="83"/>
    </location>
</feature>
<feature type="transmembrane region" description="Helical" evidence="1">
    <location>
        <begin position="95"/>
        <end position="117"/>
    </location>
</feature>
<evidence type="ECO:0000313" key="2">
    <source>
        <dbReference type="EMBL" id="RKT77074.1"/>
    </source>
</evidence>
<evidence type="ECO:0000256" key="1">
    <source>
        <dbReference type="SAM" id="Phobius"/>
    </source>
</evidence>
<dbReference type="Proteomes" id="UP000278440">
    <property type="component" value="Unassembled WGS sequence"/>
</dbReference>
<organism evidence="2 3">
    <name type="scientific">Terracoccus luteus</name>
    <dbReference type="NCBI Taxonomy" id="53356"/>
    <lineage>
        <taxon>Bacteria</taxon>
        <taxon>Bacillati</taxon>
        <taxon>Actinomycetota</taxon>
        <taxon>Actinomycetes</taxon>
        <taxon>Micrococcales</taxon>
        <taxon>Intrasporangiaceae</taxon>
        <taxon>Terracoccus</taxon>
    </lineage>
</organism>
<keyword evidence="1" id="KW-1133">Transmembrane helix</keyword>
<dbReference type="EMBL" id="RBXT01000001">
    <property type="protein sequence ID" value="RKT77074.1"/>
    <property type="molecule type" value="Genomic_DNA"/>
</dbReference>
<keyword evidence="3" id="KW-1185">Reference proteome</keyword>
<dbReference type="InterPro" id="IPR007436">
    <property type="entry name" value="DUF485"/>
</dbReference>
<dbReference type="Pfam" id="PF04341">
    <property type="entry name" value="DUF485"/>
    <property type="match status" value="1"/>
</dbReference>
<reference evidence="2 3" key="1">
    <citation type="submission" date="2018-10" db="EMBL/GenBank/DDBJ databases">
        <title>Sequencing the genomes of 1000 actinobacteria strains.</title>
        <authorList>
            <person name="Klenk H.-P."/>
        </authorList>
    </citation>
    <scope>NUCLEOTIDE SEQUENCE [LARGE SCALE GENOMIC DNA]</scope>
    <source>
        <strain evidence="2 3">DSM 44267</strain>
    </source>
</reference>